<evidence type="ECO:0000256" key="2">
    <source>
        <dbReference type="ARBA" id="ARBA00022496"/>
    </source>
</evidence>
<dbReference type="PROSITE" id="PS52016">
    <property type="entry name" value="TONB_DEPENDENT_REC_3"/>
    <property type="match status" value="1"/>
</dbReference>
<evidence type="ECO:0000313" key="10">
    <source>
        <dbReference type="EMBL" id="BDD11721.1"/>
    </source>
</evidence>
<dbReference type="InterPro" id="IPR023996">
    <property type="entry name" value="TonB-dep_OMP_SusC/RagA"/>
</dbReference>
<dbReference type="GO" id="GO:0006826">
    <property type="term" value="P:iron ion transport"/>
    <property type="evidence" value="ECO:0007669"/>
    <property type="project" value="UniProtKB-KW"/>
</dbReference>
<evidence type="ECO:0000256" key="3">
    <source>
        <dbReference type="ARBA" id="ARBA00023004"/>
    </source>
</evidence>
<dbReference type="SUPFAM" id="SSF49464">
    <property type="entry name" value="Carboxypeptidase regulatory domain-like"/>
    <property type="match status" value="1"/>
</dbReference>
<sequence>MNDFYKKAFVDIRKLRILLSMLFLSLSLTPLHADSDNTVTLHFKNETLKVVLNEIAKQSNMKIFFSDGDVKSTTSVSIQGSFALSEALQKALKDSELIYELHKGSIIIKRQRIKPKLVSPALQQEKTTLSGTVKNAQGDGIPGVNIMIKGTTQGTVTDVNGNFTLKTNTDDILVISFVGHKTQETIIGNRQRIDIILEEDLAELETVVVVGYGEQKKVNLTGSVASVNLEKVDSRAVPNVASALSGLAPGLNVSTAKGGSVGDESISIRVRGNTTLSGINTPLIIVDGLETSMSDIDPNDIASIAILKDASSAAIYGAKAAAGVILVTTKRGKTGRMKMKYNAYAGWQKSFTAPDYVSDFAVWMEKANTFYNQEMFPVEDIQEWRDSDNPLTHPNTDWYDEQVGGSAFIQNHNFSFSGGSASTRYRMSLSYLNQQGLLEGNEQDRYSIRTNVETDLNQILSVGGNLSLVWKDLTPNIYGGGLRLENSAPGVSSVKGPDGYWAGGQHSSLGGVRNILAEAENEFRNSRRQRIVSDVFVRLKPIKGLTLEAKVALNYNNSLYRSFSKRYFEKNYREDVLSHPKNDLREASTQHSQSYRLVNFETATYKRSIEGHNIKAMLGHQAEQYRFDDIGGSLKGFPSNEIYVLDAGSVDPSVNGGITDNSMESFFGRLNYDYKGRYLVEGNLRLDKSSRFAEHNRDATFPSVSAGWRISEENFLSGWKALDNLKLRASWGRLGNDRIGSYPYQDTYSINKNYTFGEQIYPGYASTQFMDPDIQWETTEISSVAMETRLFKTLDLSAEYFHKNTTGILRSLPLPNFLGAKGDPVINLAELVNEGLEFSLSYSGKVGDLEYSLGGNLTWIKNEVTKLSEHVQKGALQVGENSSSYYIYESVGIFRSQEQLDNAATHRPFTDLGDIEYKDQITEDTDGDGIPDAGNGIIDGDDRIIAGKSAPTYNYGANLSLRYKNFDFSMLIQGVSDVEGTWLGGGNKPFVNIGRGALHSMWLDAYDKTENPEGQWPRLFDESNGMNEYSSTFWIRDMSYLRVKNVQLGYKLPKTVTQRLGINNTRLYLSADNLFTVSDYFSELGLDPETRSSTSVPNVSTFIIGLNVQF</sequence>
<geneLocation type="plasmid" evidence="10 11">
    <name>pFA1</name>
</geneLocation>
<dbReference type="InterPro" id="IPR037066">
    <property type="entry name" value="Plug_dom_sf"/>
</dbReference>
<dbReference type="Pfam" id="PF07715">
    <property type="entry name" value="Plug"/>
    <property type="match status" value="1"/>
</dbReference>
<proteinExistence type="inferred from homology"/>
<dbReference type="InterPro" id="IPR023997">
    <property type="entry name" value="TonB-dep_OMP_SusC/RagA_CS"/>
</dbReference>
<dbReference type="Gene3D" id="2.60.40.1120">
    <property type="entry name" value="Carboxypeptidase-like, regulatory domain"/>
    <property type="match status" value="1"/>
</dbReference>
<keyword evidence="11" id="KW-1185">Reference proteome</keyword>
<keyword evidence="6" id="KW-1134">Transmembrane beta strand</keyword>
<feature type="domain" description="Secretin/TonB short N-terminal" evidence="9">
    <location>
        <begin position="61"/>
        <end position="111"/>
    </location>
</feature>
<protein>
    <submittedName>
        <fullName evidence="10">SusC/RagA family TonB-linked outer membrane protein</fullName>
    </submittedName>
</protein>
<evidence type="ECO:0000256" key="8">
    <source>
        <dbReference type="SAM" id="SignalP"/>
    </source>
</evidence>
<reference evidence="10 11" key="1">
    <citation type="submission" date="2021-12" db="EMBL/GenBank/DDBJ databases">
        <title>Genome sequencing of bacteria with rrn-lacking chromosome and rrn-plasmid.</title>
        <authorList>
            <person name="Anda M."/>
            <person name="Iwasaki W."/>
        </authorList>
    </citation>
    <scope>NUCLEOTIDE SEQUENCE [LARGE SCALE GENOMIC DNA]</scope>
    <source>
        <strain evidence="10 11">DSM 100852</strain>
        <plasmid evidence="10 11">pFA1</plasmid>
    </source>
</reference>
<keyword evidence="2" id="KW-0406">Ion transport</keyword>
<dbReference type="InterPro" id="IPR039426">
    <property type="entry name" value="TonB-dep_rcpt-like"/>
</dbReference>
<keyword evidence="10" id="KW-0614">Plasmid</keyword>
<dbReference type="NCBIfam" id="TIGR04056">
    <property type="entry name" value="OMP_RagA_SusC"/>
    <property type="match status" value="1"/>
</dbReference>
<dbReference type="NCBIfam" id="TIGR04057">
    <property type="entry name" value="SusC_RagA_signa"/>
    <property type="match status" value="1"/>
</dbReference>
<keyword evidence="5 6" id="KW-0998">Cell outer membrane</keyword>
<name>A0AAU9CHT6_9BACT</name>
<evidence type="ECO:0000256" key="4">
    <source>
        <dbReference type="ARBA" id="ARBA00023136"/>
    </source>
</evidence>
<feature type="signal peptide" evidence="8">
    <location>
        <begin position="1"/>
        <end position="33"/>
    </location>
</feature>
<dbReference type="Gene3D" id="3.55.50.30">
    <property type="match status" value="1"/>
</dbReference>
<keyword evidence="1 6" id="KW-0813">Transport</keyword>
<organism evidence="10 11">
    <name type="scientific">Fulvitalea axinellae</name>
    <dbReference type="NCBI Taxonomy" id="1182444"/>
    <lineage>
        <taxon>Bacteria</taxon>
        <taxon>Pseudomonadati</taxon>
        <taxon>Bacteroidota</taxon>
        <taxon>Cytophagia</taxon>
        <taxon>Cytophagales</taxon>
        <taxon>Persicobacteraceae</taxon>
        <taxon>Fulvitalea</taxon>
    </lineage>
</organism>
<dbReference type="GO" id="GO:0009279">
    <property type="term" value="C:cell outer membrane"/>
    <property type="evidence" value="ECO:0007669"/>
    <property type="project" value="UniProtKB-SubCell"/>
</dbReference>
<feature type="chain" id="PRO_5043863185" evidence="8">
    <location>
        <begin position="34"/>
        <end position="1110"/>
    </location>
</feature>
<dbReference type="EMBL" id="AP025315">
    <property type="protein sequence ID" value="BDD11721.1"/>
    <property type="molecule type" value="Genomic_DNA"/>
</dbReference>
<dbReference type="AlphaFoldDB" id="A0AAU9CHT6"/>
<dbReference type="SUPFAM" id="SSF56935">
    <property type="entry name" value="Porins"/>
    <property type="match status" value="1"/>
</dbReference>
<dbReference type="Pfam" id="PF00593">
    <property type="entry name" value="TonB_dep_Rec_b-barrel"/>
    <property type="match status" value="1"/>
</dbReference>
<dbReference type="InterPro" id="IPR011662">
    <property type="entry name" value="Secretin/TonB_short_N"/>
</dbReference>
<evidence type="ECO:0000256" key="6">
    <source>
        <dbReference type="PROSITE-ProRule" id="PRU01360"/>
    </source>
</evidence>
<keyword evidence="8" id="KW-0732">Signal</keyword>
<evidence type="ECO:0000256" key="1">
    <source>
        <dbReference type="ARBA" id="ARBA00022448"/>
    </source>
</evidence>
<keyword evidence="7" id="KW-0798">TonB box</keyword>
<keyword evidence="3" id="KW-0408">Iron</keyword>
<dbReference type="InterPro" id="IPR012910">
    <property type="entry name" value="Plug_dom"/>
</dbReference>
<dbReference type="InterPro" id="IPR008969">
    <property type="entry name" value="CarboxyPept-like_regulatory"/>
</dbReference>
<gene>
    <name evidence="10" type="ORF">FUAX_41530</name>
</gene>
<evidence type="ECO:0000256" key="5">
    <source>
        <dbReference type="ARBA" id="ARBA00023237"/>
    </source>
</evidence>
<comment type="subcellular location">
    <subcellularLocation>
        <location evidence="6">Cell outer membrane</location>
        <topology evidence="6">Multi-pass membrane protein</topology>
    </subcellularLocation>
</comment>
<dbReference type="Proteomes" id="UP001348817">
    <property type="component" value="Plasmid pFA1"/>
</dbReference>
<accession>A0AAU9CHT6</accession>
<dbReference type="KEGG" id="fax:FUAX_41530"/>
<dbReference type="SMART" id="SM00965">
    <property type="entry name" value="STN"/>
    <property type="match status" value="1"/>
</dbReference>
<dbReference type="Gene3D" id="2.170.130.10">
    <property type="entry name" value="TonB-dependent receptor, plug domain"/>
    <property type="match status" value="1"/>
</dbReference>
<evidence type="ECO:0000256" key="7">
    <source>
        <dbReference type="RuleBase" id="RU003357"/>
    </source>
</evidence>
<dbReference type="Pfam" id="PF13715">
    <property type="entry name" value="CarbopepD_reg_2"/>
    <property type="match status" value="1"/>
</dbReference>
<dbReference type="InterPro" id="IPR000531">
    <property type="entry name" value="Beta-barrel_TonB"/>
</dbReference>
<evidence type="ECO:0000313" key="11">
    <source>
        <dbReference type="Proteomes" id="UP001348817"/>
    </source>
</evidence>
<evidence type="ECO:0000259" key="9">
    <source>
        <dbReference type="SMART" id="SM00965"/>
    </source>
</evidence>
<keyword evidence="2" id="KW-0410">Iron transport</keyword>
<keyword evidence="6" id="KW-0812">Transmembrane</keyword>
<comment type="similarity">
    <text evidence="6 7">Belongs to the TonB-dependent receptor family.</text>
</comment>
<keyword evidence="4 6" id="KW-0472">Membrane</keyword>